<dbReference type="SUPFAM" id="SSF161084">
    <property type="entry name" value="MAPEG domain-like"/>
    <property type="match status" value="1"/>
</dbReference>
<keyword evidence="6" id="KW-0808">Transferase</keyword>
<accession>A0ABD1F5A5</accession>
<proteinExistence type="inferred from homology"/>
<evidence type="ECO:0000256" key="12">
    <source>
        <dbReference type="ARBA" id="ARBA00023128"/>
    </source>
</evidence>
<keyword evidence="12" id="KW-0496">Mitochondrion</keyword>
<evidence type="ECO:0000256" key="17">
    <source>
        <dbReference type="SAM" id="Phobius"/>
    </source>
</evidence>
<evidence type="ECO:0000256" key="6">
    <source>
        <dbReference type="ARBA" id="ARBA00022679"/>
    </source>
</evidence>
<name>A0ABD1F5A5_HYPHA</name>
<evidence type="ECO:0000256" key="16">
    <source>
        <dbReference type="ARBA" id="ARBA00049385"/>
    </source>
</evidence>
<dbReference type="EMBL" id="JBDJPC010000002">
    <property type="protein sequence ID" value="KAL1512653.1"/>
    <property type="molecule type" value="Genomic_DNA"/>
</dbReference>
<feature type="transmembrane region" description="Helical" evidence="17">
    <location>
        <begin position="96"/>
        <end position="120"/>
    </location>
</feature>
<dbReference type="PANTHER" id="PTHR10689:SF6">
    <property type="entry name" value="MICROSOMAL GLUTATHIONE S-TRANSFERASE 1"/>
    <property type="match status" value="1"/>
</dbReference>
<dbReference type="PANTHER" id="PTHR10689">
    <property type="entry name" value="MICROSOMAL GLUTATHIONE S-TRANSFERASE 1"/>
    <property type="match status" value="1"/>
</dbReference>
<comment type="caution">
    <text evidence="18">The sequence shown here is derived from an EMBL/GenBank/DDBJ whole genome shotgun (WGS) entry which is preliminary data.</text>
</comment>
<evidence type="ECO:0000256" key="1">
    <source>
        <dbReference type="ARBA" id="ARBA00003701"/>
    </source>
</evidence>
<dbReference type="FunFam" id="1.20.120.550:FF:000002">
    <property type="entry name" value="Microsomal glutathione S-transferase 1"/>
    <property type="match status" value="1"/>
</dbReference>
<evidence type="ECO:0000256" key="2">
    <source>
        <dbReference type="ARBA" id="ARBA00004294"/>
    </source>
</evidence>
<dbReference type="Gene3D" id="1.20.120.550">
    <property type="entry name" value="Membrane associated eicosanoid/glutathione metabolism-like domain"/>
    <property type="match status" value="1"/>
</dbReference>
<dbReference type="InterPro" id="IPR001129">
    <property type="entry name" value="Membr-assoc_MAPEG"/>
</dbReference>
<keyword evidence="13 17" id="KW-0472">Membrane</keyword>
<evidence type="ECO:0000256" key="13">
    <source>
        <dbReference type="ARBA" id="ARBA00023136"/>
    </source>
</evidence>
<evidence type="ECO:0000256" key="11">
    <source>
        <dbReference type="ARBA" id="ARBA00022990"/>
    </source>
</evidence>
<evidence type="ECO:0000256" key="4">
    <source>
        <dbReference type="ARBA" id="ARBA00010459"/>
    </source>
</evidence>
<dbReference type="GO" id="GO:0004364">
    <property type="term" value="F:glutathione transferase activity"/>
    <property type="evidence" value="ECO:0007669"/>
    <property type="project" value="UniProtKB-EC"/>
</dbReference>
<comment type="subcellular location">
    <subcellularLocation>
        <location evidence="3">Endoplasmic reticulum membrane</location>
        <topology evidence="3">Multi-pass membrane protein</topology>
    </subcellularLocation>
    <subcellularLocation>
        <location evidence="2">Mitochondrion outer membrane</location>
    </subcellularLocation>
</comment>
<comment type="function">
    <text evidence="1">Conjugation of reduced glutathione to a wide number of exogenous and endogenous hydrophobic electrophiles.</text>
</comment>
<keyword evidence="11" id="KW-0007">Acetylation</keyword>
<dbReference type="EC" id="2.5.1.18" evidence="5"/>
<feature type="transmembrane region" description="Helical" evidence="17">
    <location>
        <begin position="13"/>
        <end position="36"/>
    </location>
</feature>
<evidence type="ECO:0000256" key="7">
    <source>
        <dbReference type="ARBA" id="ARBA00022692"/>
    </source>
</evidence>
<sequence>MADTVLSIKNPQFATYLIVASLLLLKMSALTLLTIFHRQKNRVFSNEEDTKMRGGTVGINDDVERVRRAFQNDLENIPTFLFIGLLYLFVQVPDWVVYFLFYLFLLARTAHSIVYAVYVIPQPARALSFLLGFFVILYMSIHVLIHGFFMGYLGLG</sequence>
<dbReference type="AlphaFoldDB" id="A0ABD1F5A5"/>
<feature type="transmembrane region" description="Helical" evidence="17">
    <location>
        <begin position="74"/>
        <end position="90"/>
    </location>
</feature>
<evidence type="ECO:0000256" key="10">
    <source>
        <dbReference type="ARBA" id="ARBA00022989"/>
    </source>
</evidence>
<comment type="similarity">
    <text evidence="4">Belongs to the MAPEG family.</text>
</comment>
<evidence type="ECO:0000256" key="5">
    <source>
        <dbReference type="ARBA" id="ARBA00012452"/>
    </source>
</evidence>
<dbReference type="GO" id="GO:0005741">
    <property type="term" value="C:mitochondrial outer membrane"/>
    <property type="evidence" value="ECO:0007669"/>
    <property type="project" value="UniProtKB-SubCell"/>
</dbReference>
<evidence type="ECO:0000256" key="15">
    <source>
        <dbReference type="ARBA" id="ARBA00039397"/>
    </source>
</evidence>
<dbReference type="Proteomes" id="UP001566132">
    <property type="component" value="Unassembled WGS sequence"/>
</dbReference>
<evidence type="ECO:0000256" key="3">
    <source>
        <dbReference type="ARBA" id="ARBA00004477"/>
    </source>
</evidence>
<comment type="catalytic activity">
    <reaction evidence="16">
        <text>RX + glutathione = an S-substituted glutathione + a halide anion + H(+)</text>
        <dbReference type="Rhea" id="RHEA:16437"/>
        <dbReference type="ChEBI" id="CHEBI:15378"/>
        <dbReference type="ChEBI" id="CHEBI:16042"/>
        <dbReference type="ChEBI" id="CHEBI:17792"/>
        <dbReference type="ChEBI" id="CHEBI:57925"/>
        <dbReference type="ChEBI" id="CHEBI:90779"/>
        <dbReference type="EC" id="2.5.1.18"/>
    </reaction>
    <physiologicalReaction direction="left-to-right" evidence="16">
        <dbReference type="Rhea" id="RHEA:16438"/>
    </physiologicalReaction>
</comment>
<dbReference type="InterPro" id="IPR040162">
    <property type="entry name" value="MGST1-like"/>
</dbReference>
<keyword evidence="9" id="KW-0256">Endoplasmic reticulum</keyword>
<keyword evidence="19" id="KW-1185">Reference proteome</keyword>
<gene>
    <name evidence="18" type="ORF">ABEB36_002212</name>
</gene>
<evidence type="ECO:0000256" key="8">
    <source>
        <dbReference type="ARBA" id="ARBA00022787"/>
    </source>
</evidence>
<evidence type="ECO:0000256" key="14">
    <source>
        <dbReference type="ARBA" id="ARBA00038540"/>
    </source>
</evidence>
<dbReference type="Pfam" id="PF01124">
    <property type="entry name" value="MAPEG"/>
    <property type="match status" value="1"/>
</dbReference>
<evidence type="ECO:0000313" key="18">
    <source>
        <dbReference type="EMBL" id="KAL1512653.1"/>
    </source>
</evidence>
<keyword evidence="10 17" id="KW-1133">Transmembrane helix</keyword>
<evidence type="ECO:0000313" key="19">
    <source>
        <dbReference type="Proteomes" id="UP001566132"/>
    </source>
</evidence>
<keyword evidence="7 17" id="KW-0812">Transmembrane</keyword>
<feature type="transmembrane region" description="Helical" evidence="17">
    <location>
        <begin position="127"/>
        <end position="153"/>
    </location>
</feature>
<evidence type="ECO:0000256" key="9">
    <source>
        <dbReference type="ARBA" id="ARBA00022824"/>
    </source>
</evidence>
<dbReference type="InterPro" id="IPR023352">
    <property type="entry name" value="MAPEG-like_dom_sf"/>
</dbReference>
<reference evidence="18 19" key="1">
    <citation type="submission" date="2024-05" db="EMBL/GenBank/DDBJ databases">
        <title>Genetic variation in Jamaican populations of the coffee berry borer (Hypothenemus hampei).</title>
        <authorList>
            <person name="Errbii M."/>
            <person name="Myrie A."/>
        </authorList>
    </citation>
    <scope>NUCLEOTIDE SEQUENCE [LARGE SCALE GENOMIC DNA]</scope>
    <source>
        <strain evidence="18">JA-Hopewell-2020-01-JO</strain>
        <tissue evidence="18">Whole body</tissue>
    </source>
</reference>
<organism evidence="18 19">
    <name type="scientific">Hypothenemus hampei</name>
    <name type="common">Coffee berry borer</name>
    <dbReference type="NCBI Taxonomy" id="57062"/>
    <lineage>
        <taxon>Eukaryota</taxon>
        <taxon>Metazoa</taxon>
        <taxon>Ecdysozoa</taxon>
        <taxon>Arthropoda</taxon>
        <taxon>Hexapoda</taxon>
        <taxon>Insecta</taxon>
        <taxon>Pterygota</taxon>
        <taxon>Neoptera</taxon>
        <taxon>Endopterygota</taxon>
        <taxon>Coleoptera</taxon>
        <taxon>Polyphaga</taxon>
        <taxon>Cucujiformia</taxon>
        <taxon>Curculionidae</taxon>
        <taxon>Scolytinae</taxon>
        <taxon>Hypothenemus</taxon>
    </lineage>
</organism>
<keyword evidence="8" id="KW-1000">Mitochondrion outer membrane</keyword>
<dbReference type="GO" id="GO:0005789">
    <property type="term" value="C:endoplasmic reticulum membrane"/>
    <property type="evidence" value="ECO:0007669"/>
    <property type="project" value="UniProtKB-SubCell"/>
</dbReference>
<protein>
    <recommendedName>
        <fullName evidence="15">Microsomal glutathione S-transferase 1</fullName>
        <ecNumber evidence="5">2.5.1.18</ecNumber>
    </recommendedName>
</protein>
<comment type="subunit">
    <text evidence="14">Homotrimer; The trimer binds only one molecule of glutathione.</text>
</comment>